<proteinExistence type="predicted"/>
<gene>
    <name evidence="1" type="ORF">FHT02_003659</name>
</gene>
<reference evidence="1 2" key="1">
    <citation type="submission" date="2020-08" db="EMBL/GenBank/DDBJ databases">
        <title>Genomic Encyclopedia of Type Strains, Phase IV (KMG-IV): sequencing the most valuable type-strain genomes for metagenomic binning, comparative biology and taxonomic classification.</title>
        <authorList>
            <person name="Goeker M."/>
        </authorList>
    </citation>
    <scope>NUCLEOTIDE SEQUENCE [LARGE SCALE GENOMIC DNA]</scope>
    <source>
        <strain evidence="1 2">DSM 26736</strain>
    </source>
</reference>
<organism evidence="1 2">
    <name type="scientific">Sphingomonas xinjiangensis</name>
    <dbReference type="NCBI Taxonomy" id="643568"/>
    <lineage>
        <taxon>Bacteria</taxon>
        <taxon>Pseudomonadati</taxon>
        <taxon>Pseudomonadota</taxon>
        <taxon>Alphaproteobacteria</taxon>
        <taxon>Sphingomonadales</taxon>
        <taxon>Sphingomonadaceae</taxon>
        <taxon>Sphingomonas</taxon>
    </lineage>
</organism>
<accession>A0A840YRV3</accession>
<dbReference type="AlphaFoldDB" id="A0A840YRV3"/>
<name>A0A840YRV3_9SPHN</name>
<evidence type="ECO:0000313" key="1">
    <source>
        <dbReference type="EMBL" id="MBB5712400.1"/>
    </source>
</evidence>
<comment type="caution">
    <text evidence="1">The sequence shown here is derived from an EMBL/GenBank/DDBJ whole genome shotgun (WGS) entry which is preliminary data.</text>
</comment>
<dbReference type="Proteomes" id="UP000527143">
    <property type="component" value="Unassembled WGS sequence"/>
</dbReference>
<dbReference type="RefSeq" id="WP_184090845.1">
    <property type="nucleotide sequence ID" value="NZ_JACIJF010000016.1"/>
</dbReference>
<dbReference type="EMBL" id="JACIJF010000016">
    <property type="protein sequence ID" value="MBB5712400.1"/>
    <property type="molecule type" value="Genomic_DNA"/>
</dbReference>
<keyword evidence="2" id="KW-1185">Reference proteome</keyword>
<protein>
    <submittedName>
        <fullName evidence="1">Uncharacterized protein</fullName>
    </submittedName>
</protein>
<sequence length="153" mass="17044">MHINETSKSNAINTRCFNRGRRQAAISETSQPVTPAIDTLRTYRPDEAGYWAAQQAGFSIIQRIEEALKSRDQWAGRYKGSFNAYSEEYEDITDCSGEYDDAHRYAEDLAADACLGNAYGIIVAQGRNDEVAQLIRTAHDREAEAATAETITD</sequence>
<evidence type="ECO:0000313" key="2">
    <source>
        <dbReference type="Proteomes" id="UP000527143"/>
    </source>
</evidence>